<organism evidence="1 2">
    <name type="scientific">Aspergillus taichungensis</name>
    <dbReference type="NCBI Taxonomy" id="482145"/>
    <lineage>
        <taxon>Eukaryota</taxon>
        <taxon>Fungi</taxon>
        <taxon>Dikarya</taxon>
        <taxon>Ascomycota</taxon>
        <taxon>Pezizomycotina</taxon>
        <taxon>Eurotiomycetes</taxon>
        <taxon>Eurotiomycetidae</taxon>
        <taxon>Eurotiales</taxon>
        <taxon>Aspergillaceae</taxon>
        <taxon>Aspergillus</taxon>
        <taxon>Aspergillus subgen. Circumdati</taxon>
    </lineage>
</organism>
<keyword evidence="2" id="KW-1185">Reference proteome</keyword>
<dbReference type="Proteomes" id="UP000235023">
    <property type="component" value="Unassembled WGS sequence"/>
</dbReference>
<proteinExistence type="predicted"/>
<dbReference type="OrthoDB" id="5979581at2759"/>
<gene>
    <name evidence="1" type="ORF">BDW42DRAFT_176281</name>
</gene>
<evidence type="ECO:0000313" key="1">
    <source>
        <dbReference type="EMBL" id="PLN77764.1"/>
    </source>
</evidence>
<dbReference type="Gene3D" id="3.30.200.20">
    <property type="entry name" value="Phosphorylase Kinase, domain 1"/>
    <property type="match status" value="1"/>
</dbReference>
<dbReference type="EMBL" id="KZ559589">
    <property type="protein sequence ID" value="PLN77764.1"/>
    <property type="molecule type" value="Genomic_DNA"/>
</dbReference>
<sequence length="66" mass="7821">MDSATGTFYPSFEMVDFYQLVKDEYLPDYKADRFYPVTRERVFQDRHQIIAKLGFGSSSTNWLARN</sequence>
<dbReference type="AlphaFoldDB" id="A0A2J5HKT7"/>
<protein>
    <submittedName>
        <fullName evidence="1">Uncharacterized protein</fullName>
    </submittedName>
</protein>
<accession>A0A2J5HKT7</accession>
<reference evidence="2" key="1">
    <citation type="submission" date="2017-12" db="EMBL/GenBank/DDBJ databases">
        <authorList>
            <consortium name="DOE Joint Genome Institute"/>
            <person name="Mondo S.J."/>
            <person name="Kjaerbolling I."/>
            <person name="Vesth T.C."/>
            <person name="Frisvad J.C."/>
            <person name="Nybo J.L."/>
            <person name="Theobald S."/>
            <person name="Kuo A."/>
            <person name="Bowyer P."/>
            <person name="Matsuda Y."/>
            <person name="Lyhne E.K."/>
            <person name="Kogle M.E."/>
            <person name="Clum A."/>
            <person name="Lipzen A."/>
            <person name="Salamov A."/>
            <person name="Ngan C.Y."/>
            <person name="Daum C."/>
            <person name="Chiniquy J."/>
            <person name="Barry K."/>
            <person name="LaButti K."/>
            <person name="Haridas S."/>
            <person name="Simmons B.A."/>
            <person name="Magnuson J.K."/>
            <person name="Mortensen U.H."/>
            <person name="Larsen T.O."/>
            <person name="Grigoriev I.V."/>
            <person name="Baker S.E."/>
            <person name="Andersen M.R."/>
            <person name="Nordberg H.P."/>
            <person name="Cantor M.N."/>
            <person name="Hua S.X."/>
        </authorList>
    </citation>
    <scope>NUCLEOTIDE SEQUENCE [LARGE SCALE GENOMIC DNA]</scope>
    <source>
        <strain evidence="2">IBT 19404</strain>
    </source>
</reference>
<evidence type="ECO:0000313" key="2">
    <source>
        <dbReference type="Proteomes" id="UP000235023"/>
    </source>
</evidence>
<name>A0A2J5HKT7_9EURO</name>